<dbReference type="CDD" id="cd02440">
    <property type="entry name" value="AdoMet_MTases"/>
    <property type="match status" value="1"/>
</dbReference>
<evidence type="ECO:0000313" key="2">
    <source>
        <dbReference type="EMBL" id="KAK3790508.1"/>
    </source>
</evidence>
<evidence type="ECO:0000259" key="1">
    <source>
        <dbReference type="Pfam" id="PF08241"/>
    </source>
</evidence>
<dbReference type="Gene3D" id="3.40.50.150">
    <property type="entry name" value="Vaccinia Virus protein VP39"/>
    <property type="match status" value="1"/>
</dbReference>
<dbReference type="Pfam" id="PF08241">
    <property type="entry name" value="Methyltransf_11"/>
    <property type="match status" value="1"/>
</dbReference>
<dbReference type="PANTHER" id="PTHR43591">
    <property type="entry name" value="METHYLTRANSFERASE"/>
    <property type="match status" value="1"/>
</dbReference>
<dbReference type="EMBL" id="JAWDGP010001539">
    <property type="protein sequence ID" value="KAK3790508.1"/>
    <property type="molecule type" value="Genomic_DNA"/>
</dbReference>
<accession>A0AAE1AMQ3</accession>
<organism evidence="2 3">
    <name type="scientific">Elysia crispata</name>
    <name type="common">lettuce slug</name>
    <dbReference type="NCBI Taxonomy" id="231223"/>
    <lineage>
        <taxon>Eukaryota</taxon>
        <taxon>Metazoa</taxon>
        <taxon>Spiralia</taxon>
        <taxon>Lophotrochozoa</taxon>
        <taxon>Mollusca</taxon>
        <taxon>Gastropoda</taxon>
        <taxon>Heterobranchia</taxon>
        <taxon>Euthyneura</taxon>
        <taxon>Panpulmonata</taxon>
        <taxon>Sacoglossa</taxon>
        <taxon>Placobranchoidea</taxon>
        <taxon>Plakobranchidae</taxon>
        <taxon>Elysia</taxon>
    </lineage>
</organism>
<gene>
    <name evidence="2" type="ORF">RRG08_060557</name>
</gene>
<evidence type="ECO:0000313" key="3">
    <source>
        <dbReference type="Proteomes" id="UP001283361"/>
    </source>
</evidence>
<dbReference type="InterPro" id="IPR029063">
    <property type="entry name" value="SAM-dependent_MTases_sf"/>
</dbReference>
<dbReference type="PANTHER" id="PTHR43591:SF110">
    <property type="entry name" value="RHODANESE DOMAIN-CONTAINING PROTEIN"/>
    <property type="match status" value="1"/>
</dbReference>
<protein>
    <recommendedName>
        <fullName evidence="1">Methyltransferase type 11 domain-containing protein</fullName>
    </recommendedName>
</protein>
<proteinExistence type="predicted"/>
<name>A0AAE1AMQ3_9GAST</name>
<sequence length="189" mass="21063">MFKISDISIQRSHEVTVDVVCEFLPESKKKLVVLDVGAGTGRVAEEMLNRGFQLIDALESSEQRLAVAKKRSLYDNYYNCNIATSRLPIDDGVYDVVVSAEGIGERRIPCLALRELARVTKPGGVVVISLKEEHLHTISEYVDRLEPAMMSLQTDGHWELLAREVVPYYSDGKTGLVFAFKRCYLPGAG</sequence>
<comment type="caution">
    <text evidence="2">The sequence shown here is derived from an EMBL/GenBank/DDBJ whole genome shotgun (WGS) entry which is preliminary data.</text>
</comment>
<keyword evidence="3" id="KW-1185">Reference proteome</keyword>
<dbReference type="InterPro" id="IPR013216">
    <property type="entry name" value="Methyltransf_11"/>
</dbReference>
<dbReference type="Proteomes" id="UP001283361">
    <property type="component" value="Unassembled WGS sequence"/>
</dbReference>
<dbReference type="GO" id="GO:0008757">
    <property type="term" value="F:S-adenosylmethionine-dependent methyltransferase activity"/>
    <property type="evidence" value="ECO:0007669"/>
    <property type="project" value="InterPro"/>
</dbReference>
<reference evidence="2" key="1">
    <citation type="journal article" date="2023" name="G3 (Bethesda)">
        <title>A reference genome for the long-term kleptoplast-retaining sea slug Elysia crispata morphotype clarki.</title>
        <authorList>
            <person name="Eastman K.E."/>
            <person name="Pendleton A.L."/>
            <person name="Shaikh M.A."/>
            <person name="Suttiyut T."/>
            <person name="Ogas R."/>
            <person name="Tomko P."/>
            <person name="Gavelis G."/>
            <person name="Widhalm J.R."/>
            <person name="Wisecaver J.H."/>
        </authorList>
    </citation>
    <scope>NUCLEOTIDE SEQUENCE</scope>
    <source>
        <strain evidence="2">ECLA1</strain>
    </source>
</reference>
<feature type="domain" description="Methyltransferase type 11" evidence="1">
    <location>
        <begin position="34"/>
        <end position="128"/>
    </location>
</feature>
<dbReference type="AlphaFoldDB" id="A0AAE1AMQ3"/>
<dbReference type="SUPFAM" id="SSF53335">
    <property type="entry name" value="S-adenosyl-L-methionine-dependent methyltransferases"/>
    <property type="match status" value="1"/>
</dbReference>